<organism evidence="1 2">
    <name type="scientific">Eretmocerus hayati</name>
    <dbReference type="NCBI Taxonomy" id="131215"/>
    <lineage>
        <taxon>Eukaryota</taxon>
        <taxon>Metazoa</taxon>
        <taxon>Ecdysozoa</taxon>
        <taxon>Arthropoda</taxon>
        <taxon>Hexapoda</taxon>
        <taxon>Insecta</taxon>
        <taxon>Pterygota</taxon>
        <taxon>Neoptera</taxon>
        <taxon>Endopterygota</taxon>
        <taxon>Hymenoptera</taxon>
        <taxon>Apocrita</taxon>
        <taxon>Proctotrupomorpha</taxon>
        <taxon>Chalcidoidea</taxon>
        <taxon>Aphelinidae</taxon>
        <taxon>Aphelininae</taxon>
        <taxon>Eretmocerus</taxon>
    </lineage>
</organism>
<protein>
    <submittedName>
        <fullName evidence="1">Uncharacterized protein</fullName>
    </submittedName>
</protein>
<gene>
    <name evidence="1" type="ORF">QAD02_006106</name>
</gene>
<accession>A0ACC2N2B7</accession>
<proteinExistence type="predicted"/>
<evidence type="ECO:0000313" key="1">
    <source>
        <dbReference type="EMBL" id="KAJ8664444.1"/>
    </source>
</evidence>
<dbReference type="EMBL" id="CM056744">
    <property type="protein sequence ID" value="KAJ8664444.1"/>
    <property type="molecule type" value="Genomic_DNA"/>
</dbReference>
<comment type="caution">
    <text evidence="1">The sequence shown here is derived from an EMBL/GenBank/DDBJ whole genome shotgun (WGS) entry which is preliminary data.</text>
</comment>
<evidence type="ECO:0000313" key="2">
    <source>
        <dbReference type="Proteomes" id="UP001239111"/>
    </source>
</evidence>
<sequence>MSMGGSLMGYENNNDVCGGGGVVSGGGNGGIGHHSKAAKKSLKPLPVATSVNAAGITTAIAGNGGLAGSRASRNYKPIEPRRPASRTRTKRRHLHVNSLWSVWYGVIAVAFQIYIAVRSTKRFIAFLSLPWPADAPPPKAELHACLALLGAGLLLLPILLAAAFLKLGNLANDGIKLGRSLSTCSRDPPSSVLNGYTDSGLGQNLWRHGGPISAFIHLCTAMCFLLPSLFMEARLIHAGFLPKGISQEIVNFYLATMNKLEPLELTQIPQLFHDPNPKLCCFTNKSSSFNRAFKIIC</sequence>
<reference evidence="1" key="1">
    <citation type="submission" date="2023-04" db="EMBL/GenBank/DDBJ databases">
        <title>A chromosome-level genome assembly of the parasitoid wasp Eretmocerus hayati.</title>
        <authorList>
            <person name="Zhong Y."/>
            <person name="Liu S."/>
            <person name="Liu Y."/>
        </authorList>
    </citation>
    <scope>NUCLEOTIDE SEQUENCE</scope>
    <source>
        <strain evidence="1">ZJU_SS_LIU_2023</strain>
    </source>
</reference>
<name>A0ACC2N2B7_9HYME</name>
<dbReference type="Proteomes" id="UP001239111">
    <property type="component" value="Chromosome 4"/>
</dbReference>
<keyword evidence="2" id="KW-1185">Reference proteome</keyword>